<dbReference type="InterPro" id="IPR012341">
    <property type="entry name" value="6hp_glycosidase-like_sf"/>
</dbReference>
<protein>
    <recommendedName>
        <fullName evidence="3">Glycosyl hydrolase family 8</fullName>
    </recommendedName>
</protein>
<dbReference type="OrthoDB" id="1779554at2"/>
<accession>A0A1B2IZ41</accession>
<evidence type="ECO:0000313" key="2">
    <source>
        <dbReference type="Proteomes" id="UP000093267"/>
    </source>
</evidence>
<dbReference type="GO" id="GO:0005975">
    <property type="term" value="P:carbohydrate metabolic process"/>
    <property type="evidence" value="ECO:0007669"/>
    <property type="project" value="InterPro"/>
</dbReference>
<sequence length="373" mass="42383">MKRWSWLIGFMLGAVLLVGCTRRVTVKVPTQSNASFIAQTHYHRHDVEQRELTTFVQKQLLTSKGLYTNYLTSANQRSQATGHEMLVESSGLWLTYLAQTKQSSAFRRSYKQTLTTFDQGDQLSYRYDPATKKRATVNATLDDLRVIRALEIYAAQTHSQAYAKKAATRFALLKKHNLAKGRLVDFYDVHAHQASTTSSLAYYDLLTLRYFESVSKTQRHYYQKQLELVQAGYLGNAFPLYAASYDWQSGEYSSQHLNTSEALEVLLHLAEVGKLRQQSLDWLVQQVRAHKLYNSYTIDGIVVNKDQAAANYALAALIFATVHDREMYQTAMRAVWASQVVTRRSPIYGALGDATTNQTYSFNNLTAVVATTY</sequence>
<dbReference type="STRING" id="240427.AYR62_08985"/>
<dbReference type="RefSeq" id="WP_056987425.1">
    <property type="nucleotide sequence ID" value="NZ_CP014912.1"/>
</dbReference>
<dbReference type="EMBL" id="CP014924">
    <property type="protein sequence ID" value="ANZ67336.1"/>
    <property type="molecule type" value="Genomic_DNA"/>
</dbReference>
<dbReference type="KEGG" id="lpd:AYR62_08985"/>
<keyword evidence="2" id="KW-1185">Reference proteome</keyword>
<gene>
    <name evidence="1" type="ORF">AYR63_09380</name>
</gene>
<dbReference type="AlphaFoldDB" id="A0A1B2IZ41"/>
<dbReference type="InterPro" id="IPR008928">
    <property type="entry name" value="6-hairpin_glycosidase_sf"/>
</dbReference>
<evidence type="ECO:0008006" key="3">
    <source>
        <dbReference type="Google" id="ProtNLM"/>
    </source>
</evidence>
<proteinExistence type="predicted"/>
<dbReference type="PROSITE" id="PS51257">
    <property type="entry name" value="PROKAR_LIPOPROTEIN"/>
    <property type="match status" value="1"/>
</dbReference>
<evidence type="ECO:0000313" key="1">
    <source>
        <dbReference type="EMBL" id="ANZ67336.1"/>
    </source>
</evidence>
<dbReference type="SUPFAM" id="SSF48208">
    <property type="entry name" value="Six-hairpin glycosidases"/>
    <property type="match status" value="1"/>
</dbReference>
<reference evidence="1 2" key="1">
    <citation type="submission" date="2016-03" db="EMBL/GenBank/DDBJ databases">
        <title>Pediococcus and Lactobacillus from brewery environment - whole genome sequencing and assembly.</title>
        <authorList>
            <person name="Behr J."/>
            <person name="Geissler A.J."/>
            <person name="Vogel R.F."/>
        </authorList>
    </citation>
    <scope>NUCLEOTIDE SEQUENCE [LARGE SCALE GENOMIC DNA]</scope>
    <source>
        <strain evidence="1 2">TMW 1.1995</strain>
    </source>
</reference>
<name>A0A1B2IZ41_9LACO</name>
<dbReference type="Gene3D" id="1.50.10.10">
    <property type="match status" value="1"/>
</dbReference>
<dbReference type="Proteomes" id="UP000093267">
    <property type="component" value="Chromosome"/>
</dbReference>
<organism evidence="1 2">
    <name type="scientific">Secundilactobacillus paracollinoides</name>
    <dbReference type="NCBI Taxonomy" id="240427"/>
    <lineage>
        <taxon>Bacteria</taxon>
        <taxon>Bacillati</taxon>
        <taxon>Bacillota</taxon>
        <taxon>Bacilli</taxon>
        <taxon>Lactobacillales</taxon>
        <taxon>Lactobacillaceae</taxon>
        <taxon>Secundilactobacillus</taxon>
    </lineage>
</organism>